<evidence type="ECO:0000313" key="3">
    <source>
        <dbReference type="Proteomes" id="UP001430455"/>
    </source>
</evidence>
<evidence type="ECO:0000313" key="2">
    <source>
        <dbReference type="EMBL" id="MBX0297459.1"/>
    </source>
</evidence>
<name>A0AAW4PHJ6_9EURY</name>
<dbReference type="EMBL" id="RKLT01000020">
    <property type="protein sequence ID" value="MBX0297459.1"/>
    <property type="molecule type" value="Genomic_DNA"/>
</dbReference>
<protein>
    <submittedName>
        <fullName evidence="2">Uncharacterized protein</fullName>
    </submittedName>
</protein>
<feature type="transmembrane region" description="Helical" evidence="1">
    <location>
        <begin position="12"/>
        <end position="37"/>
    </location>
</feature>
<dbReference type="RefSeq" id="WP_220582046.1">
    <property type="nucleotide sequence ID" value="NZ_RKLT01000020.1"/>
</dbReference>
<gene>
    <name evidence="2" type="ORF">EGH23_21505</name>
</gene>
<accession>A0AAW4PHJ6</accession>
<sequence>MRDWVFFSGNRALVASLIGLATFLSLYAAHIVGVISFDYSAGMTRLSTGIVAGEFSLLTIALSINQLIISQETGPAGQIQQRLDGMMDFRQRFERATEIDTTPSEPVEMLSVLADSTLNEVDRLNTAKSEITNSELRGLIEEYCDTTDQNIKYLDQNLSGSGPFNALSATITDNYGWHAHIARMIRGEYEDALPDDASDSLESIIELMKVFSIARAHFKTLYTRRELGEASRLILAVGIPGLLSGVVLNTIYGSNGATTVPDPLLPITAVLLITIASLPIAFLASYILRTATIARRTANIGPMVLEKESLTEA</sequence>
<keyword evidence="1" id="KW-0472">Membrane</keyword>
<reference evidence="2 3" key="1">
    <citation type="submission" date="2021-06" db="EMBL/GenBank/DDBJ databases">
        <title>Halomicroarcula sp. a new haloarchaeum isolated from saline soil.</title>
        <authorList>
            <person name="Duran-Viseras A."/>
            <person name="Sanchez-Porro C."/>
            <person name="Ventosa A."/>
        </authorList>
    </citation>
    <scope>NUCLEOTIDE SEQUENCE [LARGE SCALE GENOMIC DNA]</scope>
    <source>
        <strain evidence="2 3">F27</strain>
    </source>
</reference>
<dbReference type="Pfam" id="PF25927">
    <property type="entry name" value="DUF7972"/>
    <property type="match status" value="1"/>
</dbReference>
<evidence type="ECO:0000256" key="1">
    <source>
        <dbReference type="SAM" id="Phobius"/>
    </source>
</evidence>
<keyword evidence="1" id="KW-0812">Transmembrane</keyword>
<dbReference type="Proteomes" id="UP001430455">
    <property type="component" value="Unassembled WGS sequence"/>
</dbReference>
<dbReference type="AlphaFoldDB" id="A0AAW4PHJ6"/>
<dbReference type="InterPro" id="IPR058278">
    <property type="entry name" value="DUF7972"/>
</dbReference>
<proteinExistence type="predicted"/>
<feature type="transmembrane region" description="Helical" evidence="1">
    <location>
        <begin position="49"/>
        <end position="69"/>
    </location>
</feature>
<comment type="caution">
    <text evidence="2">The sequence shown here is derived from an EMBL/GenBank/DDBJ whole genome shotgun (WGS) entry which is preliminary data.</text>
</comment>
<feature type="transmembrane region" description="Helical" evidence="1">
    <location>
        <begin position="264"/>
        <end position="288"/>
    </location>
</feature>
<feature type="transmembrane region" description="Helical" evidence="1">
    <location>
        <begin position="233"/>
        <end position="252"/>
    </location>
</feature>
<keyword evidence="1" id="KW-1133">Transmembrane helix</keyword>
<keyword evidence="3" id="KW-1185">Reference proteome</keyword>
<organism evidence="2 3">
    <name type="scientific">Haloarcula nitratireducens</name>
    <dbReference type="NCBI Taxonomy" id="2487749"/>
    <lineage>
        <taxon>Archaea</taxon>
        <taxon>Methanobacteriati</taxon>
        <taxon>Methanobacteriota</taxon>
        <taxon>Stenosarchaea group</taxon>
        <taxon>Halobacteria</taxon>
        <taxon>Halobacteriales</taxon>
        <taxon>Haloarculaceae</taxon>
        <taxon>Haloarcula</taxon>
    </lineage>
</organism>